<proteinExistence type="predicted"/>
<dbReference type="OrthoDB" id="2342176at2759"/>
<name>A0A420IA53_9PEZI</name>
<comment type="caution">
    <text evidence="3">The sequence shown here is derived from an EMBL/GenBank/DDBJ whole genome shotgun (WGS) entry which is preliminary data.</text>
</comment>
<evidence type="ECO:0000256" key="1">
    <source>
        <dbReference type="SAM" id="MobiDB-lite"/>
    </source>
</evidence>
<evidence type="ECO:0000256" key="2">
    <source>
        <dbReference type="SAM" id="SignalP"/>
    </source>
</evidence>
<evidence type="ECO:0000313" key="4">
    <source>
        <dbReference type="Proteomes" id="UP000285405"/>
    </source>
</evidence>
<feature type="chain" id="PRO_5019102316" description="Spore coat protein SP96" evidence="2">
    <location>
        <begin position="19"/>
        <end position="429"/>
    </location>
</feature>
<evidence type="ECO:0000313" key="3">
    <source>
        <dbReference type="EMBL" id="RKF71428.1"/>
    </source>
</evidence>
<reference evidence="3 4" key="1">
    <citation type="journal article" date="2018" name="BMC Genomics">
        <title>Comparative genome analyses reveal sequence features reflecting distinct modes of host-adaptation between dicot and monocot powdery mildew.</title>
        <authorList>
            <person name="Wu Y."/>
            <person name="Ma X."/>
            <person name="Pan Z."/>
            <person name="Kale S.D."/>
            <person name="Song Y."/>
            <person name="King H."/>
            <person name="Zhang Q."/>
            <person name="Presley C."/>
            <person name="Deng X."/>
            <person name="Wei C.I."/>
            <person name="Xiao S."/>
        </authorList>
    </citation>
    <scope>NUCLEOTIDE SEQUENCE [LARGE SCALE GENOMIC DNA]</scope>
    <source>
        <strain evidence="3">UCSC1</strain>
    </source>
</reference>
<feature type="compositionally biased region" description="Low complexity" evidence="1">
    <location>
        <begin position="271"/>
        <end position="281"/>
    </location>
</feature>
<organism evidence="3 4">
    <name type="scientific">Golovinomyces cichoracearum</name>
    <dbReference type="NCBI Taxonomy" id="62708"/>
    <lineage>
        <taxon>Eukaryota</taxon>
        <taxon>Fungi</taxon>
        <taxon>Dikarya</taxon>
        <taxon>Ascomycota</taxon>
        <taxon>Pezizomycotina</taxon>
        <taxon>Leotiomycetes</taxon>
        <taxon>Erysiphales</taxon>
        <taxon>Erysiphaceae</taxon>
        <taxon>Golovinomyces</taxon>
    </lineage>
</organism>
<accession>A0A420IA53</accession>
<protein>
    <recommendedName>
        <fullName evidence="5">Spore coat protein SP96</fullName>
    </recommendedName>
</protein>
<feature type="region of interest" description="Disordered" evidence="1">
    <location>
        <begin position="260"/>
        <end position="356"/>
    </location>
</feature>
<dbReference type="Gene3D" id="2.70.50.70">
    <property type="match status" value="1"/>
</dbReference>
<evidence type="ECO:0008006" key="5">
    <source>
        <dbReference type="Google" id="ProtNLM"/>
    </source>
</evidence>
<feature type="signal peptide" evidence="2">
    <location>
        <begin position="1"/>
        <end position="18"/>
    </location>
</feature>
<dbReference type="PANTHER" id="PTHR36182:SF2">
    <property type="entry name" value="LYTIC POLYSACCHARIDE MONOOXYGENASE"/>
    <property type="match status" value="1"/>
</dbReference>
<dbReference type="AlphaFoldDB" id="A0A420IA53"/>
<feature type="compositionally biased region" description="Low complexity" evidence="1">
    <location>
        <begin position="334"/>
        <end position="353"/>
    </location>
</feature>
<dbReference type="PANTHER" id="PTHR36182">
    <property type="entry name" value="PROTEIN, PUTATIVE (AFU_ORTHOLOGUE AFUA_6G10930)-RELATED"/>
    <property type="match status" value="1"/>
</dbReference>
<keyword evidence="2" id="KW-0732">Signal</keyword>
<dbReference type="Proteomes" id="UP000285405">
    <property type="component" value="Unassembled WGS sequence"/>
</dbReference>
<gene>
    <name evidence="3" type="ORF">GcC1_100022</name>
</gene>
<dbReference type="EMBL" id="MCBR01010026">
    <property type="protein sequence ID" value="RKF71428.1"/>
    <property type="molecule type" value="Genomic_DNA"/>
</dbReference>
<sequence>MHSSLALALLGLSTIGSSHMIMKTPVPFAASKHANDNGPLKEDGSDFPCKFGYDTEGASNIMPLGSKQELAFIGGATHGGGSCQVSITYDSAPTANSVFKVIHSIEGGCPARNVAGNIGSSSATEDPDRYGFSIPESLPPGNAVLAWTWFNKVGNREMYMNCAPVTLTGPSAKEAKTSNETQVAKRDMDAYNALPNMFVANIGNGCKTKDNTDLKFDNPGQSVEVLSSNSLAGPVGNCEATAKTAASGTDTIIEPSPAAGAFFTASPEPKPAAAPDAVPEPKVAPVPEPKVAPEPTSDSEPELQSPAAASNSSEDDYIPAESTVKQPSYELSDSDANPSKSPNSSPSKGLKGSIKAGDSCSNEGAWNCIEGHSYQRCASGIWSVSMPLAQGTTCTAGNVENIKIVPVKRSTMRIPRSHLRRHLNGAKFR</sequence>
<feature type="compositionally biased region" description="Pro residues" evidence="1">
    <location>
        <begin position="282"/>
        <end position="292"/>
    </location>
</feature>